<dbReference type="PANTHER" id="PTHR22946:SF9">
    <property type="entry name" value="POLYKETIDE TRANSFERASE AF380"/>
    <property type="match status" value="1"/>
</dbReference>
<dbReference type="EMBL" id="JACRDE010000112">
    <property type="protein sequence ID" value="MBI5248573.1"/>
    <property type="molecule type" value="Genomic_DNA"/>
</dbReference>
<dbReference type="SUPFAM" id="SSF53474">
    <property type="entry name" value="alpha/beta-Hydrolases"/>
    <property type="match status" value="1"/>
</dbReference>
<sequence>MRVCVRLLFAVLFVGVILAFLSTNCLAQTYRIEIPLKNGKTLPAFMFLPQSGVKGRLPAVICGVGVGSQQIPQYHEHCRFLAERNFAVILMDPSNYPENLFPASYPYTWDRGASYMVGSVNQGVVAGRLAISDEWYLASIKATVDYLCCSPLVDPTRIVFSGFSQPANAALTYACRDQRIRAIVWNYGGSPWVMPYNVLQLPPVLIFHGEDDDVYDVKYARKLASELHTNAKYYEAYIYPRQKHMFNFYYDLGSENRFMRPVIQDSFDRLIAFLNRVLETPSRNKKVPPFALQQHFLNPDLAYYPLDAPISGK</sequence>
<dbReference type="GO" id="GO:0052689">
    <property type="term" value="F:carboxylic ester hydrolase activity"/>
    <property type="evidence" value="ECO:0007669"/>
    <property type="project" value="UniProtKB-ARBA"/>
</dbReference>
<dbReference type="Proteomes" id="UP000807825">
    <property type="component" value="Unassembled WGS sequence"/>
</dbReference>
<dbReference type="Pfam" id="PF01738">
    <property type="entry name" value="DLH"/>
    <property type="match status" value="1"/>
</dbReference>
<keyword evidence="1 3" id="KW-0378">Hydrolase</keyword>
<reference evidence="3" key="1">
    <citation type="submission" date="2020-07" db="EMBL/GenBank/DDBJ databases">
        <title>Huge and variable diversity of episymbiotic CPR bacteria and DPANN archaea in groundwater ecosystems.</title>
        <authorList>
            <person name="He C.Y."/>
            <person name="Keren R."/>
            <person name="Whittaker M."/>
            <person name="Farag I.F."/>
            <person name="Doudna J."/>
            <person name="Cate J.H.D."/>
            <person name="Banfield J.F."/>
        </authorList>
    </citation>
    <scope>NUCLEOTIDE SEQUENCE</scope>
    <source>
        <strain evidence="3">NC_groundwater_1664_Pr3_B-0.1um_52_9</strain>
    </source>
</reference>
<dbReference type="InterPro" id="IPR002925">
    <property type="entry name" value="Dienelactn_hydro"/>
</dbReference>
<dbReference type="AlphaFoldDB" id="A0A9D6UYD2"/>
<comment type="caution">
    <text evidence="3">The sequence shown here is derived from an EMBL/GenBank/DDBJ whole genome shotgun (WGS) entry which is preliminary data.</text>
</comment>
<evidence type="ECO:0000259" key="2">
    <source>
        <dbReference type="Pfam" id="PF01738"/>
    </source>
</evidence>
<dbReference type="PANTHER" id="PTHR22946">
    <property type="entry name" value="DIENELACTONE HYDROLASE DOMAIN-CONTAINING PROTEIN-RELATED"/>
    <property type="match status" value="1"/>
</dbReference>
<evidence type="ECO:0000313" key="3">
    <source>
        <dbReference type="EMBL" id="MBI5248573.1"/>
    </source>
</evidence>
<evidence type="ECO:0000256" key="1">
    <source>
        <dbReference type="ARBA" id="ARBA00022801"/>
    </source>
</evidence>
<organism evidence="3 4">
    <name type="scientific">Desulfomonile tiedjei</name>
    <dbReference type="NCBI Taxonomy" id="2358"/>
    <lineage>
        <taxon>Bacteria</taxon>
        <taxon>Pseudomonadati</taxon>
        <taxon>Thermodesulfobacteriota</taxon>
        <taxon>Desulfomonilia</taxon>
        <taxon>Desulfomonilales</taxon>
        <taxon>Desulfomonilaceae</taxon>
        <taxon>Desulfomonile</taxon>
    </lineage>
</organism>
<feature type="domain" description="Dienelactone hydrolase" evidence="2">
    <location>
        <begin position="137"/>
        <end position="250"/>
    </location>
</feature>
<dbReference type="Gene3D" id="3.40.50.1820">
    <property type="entry name" value="alpha/beta hydrolase"/>
    <property type="match status" value="1"/>
</dbReference>
<proteinExistence type="predicted"/>
<gene>
    <name evidence="3" type="ORF">HY912_03690</name>
</gene>
<dbReference type="InterPro" id="IPR050261">
    <property type="entry name" value="FrsA_esterase"/>
</dbReference>
<accession>A0A9D6UYD2</accession>
<name>A0A9D6UYD2_9BACT</name>
<evidence type="ECO:0000313" key="4">
    <source>
        <dbReference type="Proteomes" id="UP000807825"/>
    </source>
</evidence>
<dbReference type="InterPro" id="IPR029058">
    <property type="entry name" value="AB_hydrolase_fold"/>
</dbReference>
<protein>
    <submittedName>
        <fullName evidence="3">Dienelactone hydrolase family protein</fullName>
    </submittedName>
</protein>